<dbReference type="EMBL" id="JAANCM010000003">
    <property type="protein sequence ID" value="NHT75782.1"/>
    <property type="molecule type" value="Genomic_DNA"/>
</dbReference>
<keyword evidence="3" id="KW-1185">Reference proteome</keyword>
<evidence type="ECO:0000313" key="2">
    <source>
        <dbReference type="EMBL" id="NHT75782.1"/>
    </source>
</evidence>
<name>A0AA44CCA1_9HYPH</name>
<feature type="region of interest" description="Disordered" evidence="1">
    <location>
        <begin position="1"/>
        <end position="22"/>
    </location>
</feature>
<dbReference type="AlphaFoldDB" id="A0AA44CCA1"/>
<feature type="compositionally biased region" description="Basic and acidic residues" evidence="1">
    <location>
        <begin position="1"/>
        <end position="15"/>
    </location>
</feature>
<accession>A0AA44CCA1</accession>
<evidence type="ECO:0000256" key="1">
    <source>
        <dbReference type="SAM" id="MobiDB-lite"/>
    </source>
</evidence>
<organism evidence="2 3">
    <name type="scientific">Ferranicluibacter rubi</name>
    <dbReference type="NCBI Taxonomy" id="2715133"/>
    <lineage>
        <taxon>Bacteria</taxon>
        <taxon>Pseudomonadati</taxon>
        <taxon>Pseudomonadota</taxon>
        <taxon>Alphaproteobacteria</taxon>
        <taxon>Hyphomicrobiales</taxon>
        <taxon>Rhizobiaceae</taxon>
        <taxon>Ferranicluibacter</taxon>
    </lineage>
</organism>
<dbReference type="Proteomes" id="UP001155840">
    <property type="component" value="Unassembled WGS sequence"/>
</dbReference>
<evidence type="ECO:0008006" key="4">
    <source>
        <dbReference type="Google" id="ProtNLM"/>
    </source>
</evidence>
<feature type="region of interest" description="Disordered" evidence="1">
    <location>
        <begin position="155"/>
        <end position="195"/>
    </location>
</feature>
<sequence length="294" mass="33835">MAVKPLESEPDSRPEPDDEAALGGVVSFPYDRMTVDQFRHRFPRARWRDDIKAWWVPGKTASRRIGRWLAEQEAEADAHADARGRDAFAFDPIVSPYLEIGRAGFQIRTPYSKTVVEELREIRFARWDGDLRLWHVPFRSFEDLRSHWPAIEAAARRNEPAERARRAEERKGTEDDVKSKARSTERRKHRYPLLPDDLPPPDVPVAISYGIVVFTEITGELVDPAAVSDFYPGATENHVWGLWRAPSLDELLSTWPAKAIPDPPGDWWMPTIEELRPARRAARVREGSDTVRRR</sequence>
<evidence type="ECO:0000313" key="3">
    <source>
        <dbReference type="Proteomes" id="UP001155840"/>
    </source>
</evidence>
<gene>
    <name evidence="2" type="ORF">G8E10_08490</name>
</gene>
<protein>
    <recommendedName>
        <fullName evidence="4">HARP domain-containing protein</fullName>
    </recommendedName>
</protein>
<comment type="caution">
    <text evidence="2">The sequence shown here is derived from an EMBL/GenBank/DDBJ whole genome shotgun (WGS) entry which is preliminary data.</text>
</comment>
<feature type="compositionally biased region" description="Basic and acidic residues" evidence="1">
    <location>
        <begin position="155"/>
        <end position="184"/>
    </location>
</feature>
<proteinExistence type="predicted"/>
<reference evidence="2" key="1">
    <citation type="submission" date="2020-03" db="EMBL/GenBank/DDBJ databases">
        <title>Ferranicluibacter endophyticum gen. nov., sp. nov., a new genus isolated from Rubus ulmifolius Schott. stem.</title>
        <authorList>
            <person name="Roca-Couso R."/>
            <person name="Flores-Felix J.D."/>
            <person name="Igual J.M."/>
            <person name="Rivas R."/>
        </authorList>
    </citation>
    <scope>NUCLEOTIDE SEQUENCE</scope>
    <source>
        <strain evidence="2">CRRU44</strain>
    </source>
</reference>